<dbReference type="SMART" id="SM00829">
    <property type="entry name" value="PKS_ER"/>
    <property type="match status" value="1"/>
</dbReference>
<accession>A0ABT9D6V9</accession>
<evidence type="ECO:0000313" key="3">
    <source>
        <dbReference type="Proteomes" id="UP001232536"/>
    </source>
</evidence>
<dbReference type="Gene3D" id="3.90.180.10">
    <property type="entry name" value="Medium-chain alcohol dehydrogenases, catalytic domain"/>
    <property type="match status" value="1"/>
</dbReference>
<evidence type="ECO:0000259" key="1">
    <source>
        <dbReference type="SMART" id="SM00829"/>
    </source>
</evidence>
<proteinExistence type="predicted"/>
<dbReference type="SUPFAM" id="SSF51735">
    <property type="entry name" value="NAD(P)-binding Rossmann-fold domains"/>
    <property type="match status" value="1"/>
</dbReference>
<dbReference type="Proteomes" id="UP001232536">
    <property type="component" value="Unassembled WGS sequence"/>
</dbReference>
<dbReference type="RefSeq" id="WP_304600225.1">
    <property type="nucleotide sequence ID" value="NZ_JAUQYO010000001.1"/>
</dbReference>
<dbReference type="PANTHER" id="PTHR45033:SF3">
    <property type="entry name" value="DEHYDROGENASE, PUTATIVE (AFU_ORTHOLOGUE AFUA_2G13270)-RELATED"/>
    <property type="match status" value="1"/>
</dbReference>
<dbReference type="InterPro" id="IPR013149">
    <property type="entry name" value="ADH-like_C"/>
</dbReference>
<dbReference type="InterPro" id="IPR052711">
    <property type="entry name" value="Zinc_ADH-like"/>
</dbReference>
<dbReference type="InterPro" id="IPR011032">
    <property type="entry name" value="GroES-like_sf"/>
</dbReference>
<gene>
    <name evidence="2" type="ORF">Q6348_05115</name>
</gene>
<dbReference type="Pfam" id="PF08240">
    <property type="entry name" value="ADH_N"/>
    <property type="match status" value="1"/>
</dbReference>
<protein>
    <submittedName>
        <fullName evidence="2">Zinc-binding dehydrogenase</fullName>
    </submittedName>
</protein>
<dbReference type="SUPFAM" id="SSF50129">
    <property type="entry name" value="GroES-like"/>
    <property type="match status" value="1"/>
</dbReference>
<dbReference type="InterPro" id="IPR013154">
    <property type="entry name" value="ADH-like_N"/>
</dbReference>
<comment type="caution">
    <text evidence="2">The sequence shown here is derived from an EMBL/GenBank/DDBJ whole genome shotgun (WGS) entry which is preliminary data.</text>
</comment>
<organism evidence="2 3">
    <name type="scientific">Actinotalea lenta</name>
    <dbReference type="NCBI Taxonomy" id="3064654"/>
    <lineage>
        <taxon>Bacteria</taxon>
        <taxon>Bacillati</taxon>
        <taxon>Actinomycetota</taxon>
        <taxon>Actinomycetes</taxon>
        <taxon>Micrococcales</taxon>
        <taxon>Cellulomonadaceae</taxon>
        <taxon>Actinotalea</taxon>
    </lineage>
</organism>
<sequence length="331" mass="33848">MLAALAARICPDDPVSGLDVTEVPDAAAPGNRPDWSVVQVRAAALNHHDLWSLRGVGLSADQLPMVLGTDASGVVVNGPDDGSPGAGSDVVVYPVIGATGHGVGATERRSLLSERYPGTLAEHVAVPSWNLVPKPAELSFAEAACLPTAWLTAYRMLFTTAGLRPGDRVLVQGAGGGVSSAAIALGAAAGLEVVATSRTAAKRDHALAAGAVAALEPGARSPVRVDAVIETVGAATWSHSIRSLRPGGTVVVAGATSGDQPGAELTRMFFTELRVLGATMGSRDDLEALLRFLVRSGLRPTVDSTHRLADARAAVARLASGEHLGKIVVRP</sequence>
<dbReference type="InterPro" id="IPR020843">
    <property type="entry name" value="ER"/>
</dbReference>
<dbReference type="InterPro" id="IPR036291">
    <property type="entry name" value="NAD(P)-bd_dom_sf"/>
</dbReference>
<dbReference type="EMBL" id="JAUQYP010000001">
    <property type="protein sequence ID" value="MDO8106574.1"/>
    <property type="molecule type" value="Genomic_DNA"/>
</dbReference>
<name>A0ABT9D6V9_9CELL</name>
<dbReference type="Pfam" id="PF00107">
    <property type="entry name" value="ADH_zinc_N"/>
    <property type="match status" value="1"/>
</dbReference>
<keyword evidence="3" id="KW-1185">Reference proteome</keyword>
<reference evidence="2 3" key="1">
    <citation type="submission" date="2023-07" db="EMBL/GenBank/DDBJ databases">
        <title>Description of novel actinomycetes strains, isolated from tidal flat sediment.</title>
        <authorList>
            <person name="Lu C."/>
        </authorList>
    </citation>
    <scope>NUCLEOTIDE SEQUENCE [LARGE SCALE GENOMIC DNA]</scope>
    <source>
        <strain evidence="2 3">SYSU T00b441</strain>
    </source>
</reference>
<dbReference type="PANTHER" id="PTHR45033">
    <property type="match status" value="1"/>
</dbReference>
<evidence type="ECO:0000313" key="2">
    <source>
        <dbReference type="EMBL" id="MDO8106574.1"/>
    </source>
</evidence>
<feature type="domain" description="Enoyl reductase (ER)" evidence="1">
    <location>
        <begin position="16"/>
        <end position="329"/>
    </location>
</feature>